<dbReference type="AlphaFoldDB" id="A0A1I0QU66"/>
<dbReference type="Gene3D" id="3.30.460.10">
    <property type="entry name" value="Beta Polymerase, domain 2"/>
    <property type="match status" value="1"/>
</dbReference>
<dbReference type="SUPFAM" id="SSF81301">
    <property type="entry name" value="Nucleotidyltransferase"/>
    <property type="match status" value="1"/>
</dbReference>
<name>A0A1I0QU66_9FIRM</name>
<keyword evidence="2" id="KW-1185">Reference proteome</keyword>
<dbReference type="OrthoDB" id="2082232at2"/>
<proteinExistence type="predicted"/>
<dbReference type="InterPro" id="IPR043519">
    <property type="entry name" value="NT_sf"/>
</dbReference>
<dbReference type="RefSeq" id="WP_092454452.1">
    <property type="nucleotide sequence ID" value="NZ_FOJI01000009.1"/>
</dbReference>
<dbReference type="EMBL" id="FOJI01000009">
    <property type="protein sequence ID" value="SEW30959.1"/>
    <property type="molecule type" value="Genomic_DNA"/>
</dbReference>
<gene>
    <name evidence="1" type="ORF">SAMN05421659_109104</name>
</gene>
<organism evidence="1 2">
    <name type="scientific">[Clostridium] fimetarium</name>
    <dbReference type="NCBI Taxonomy" id="99656"/>
    <lineage>
        <taxon>Bacteria</taxon>
        <taxon>Bacillati</taxon>
        <taxon>Bacillota</taxon>
        <taxon>Clostridia</taxon>
        <taxon>Lachnospirales</taxon>
        <taxon>Lachnospiraceae</taxon>
    </lineage>
</organism>
<dbReference type="STRING" id="99656.SAMN05421659_109104"/>
<accession>A0A1I0QU66</accession>
<sequence length="225" mass="26027">MKFPTENHKEYIDYMISVCDKNALSLVLEGSLAHGRAKPFSDVDLILCGDINNDLLDEIIGKYNRIVMTNRTENPKGIFILNYENGISVDLDIRETVLQTELDNEIILCDYGFHILEETKRKTIQSKFLPERPEWYKAVRLIHRCCIKYLCGKQIAAQELAIEVDDAIAKCCGENRHEGGIKEGVKNRIKEAIKDRMEFSLAELNHYYNIDDDVVKLFHTLFEHM</sequence>
<reference evidence="1 2" key="1">
    <citation type="submission" date="2016-10" db="EMBL/GenBank/DDBJ databases">
        <authorList>
            <person name="de Groot N.N."/>
        </authorList>
    </citation>
    <scope>NUCLEOTIDE SEQUENCE [LARGE SCALE GENOMIC DNA]</scope>
    <source>
        <strain evidence="1 2">DSM 9179</strain>
    </source>
</reference>
<evidence type="ECO:0000313" key="1">
    <source>
        <dbReference type="EMBL" id="SEW30959.1"/>
    </source>
</evidence>
<evidence type="ECO:0000313" key="2">
    <source>
        <dbReference type="Proteomes" id="UP000199701"/>
    </source>
</evidence>
<evidence type="ECO:0008006" key="3">
    <source>
        <dbReference type="Google" id="ProtNLM"/>
    </source>
</evidence>
<dbReference type="Proteomes" id="UP000199701">
    <property type="component" value="Unassembled WGS sequence"/>
</dbReference>
<protein>
    <recommendedName>
        <fullName evidence="3">Nucleotidyltransferase domain-containing protein</fullName>
    </recommendedName>
</protein>